<feature type="domain" description="Helix-turn-helix" evidence="1">
    <location>
        <begin position="50"/>
        <end position="96"/>
    </location>
</feature>
<evidence type="ECO:0000313" key="3">
    <source>
        <dbReference type="Proteomes" id="UP000220102"/>
    </source>
</evidence>
<organism evidence="2 3">
    <name type="scientific">Longibacter salinarum</name>
    <dbReference type="NCBI Taxonomy" id="1850348"/>
    <lineage>
        <taxon>Bacteria</taxon>
        <taxon>Pseudomonadati</taxon>
        <taxon>Rhodothermota</taxon>
        <taxon>Rhodothermia</taxon>
        <taxon>Rhodothermales</taxon>
        <taxon>Salisaetaceae</taxon>
        <taxon>Longibacter</taxon>
    </lineage>
</organism>
<sequence length="99" mass="11295">MNHHEPVEPHTQRESTLPVLPEAMESAIDRAVEERIQHVASQSPLPPLWTVKEVGKYLNVSKRTVEHLIADGEIAPIWIRGQRRFDRETIKAYAHAQVG</sequence>
<dbReference type="InterPro" id="IPR010093">
    <property type="entry name" value="SinI_DNA-bd"/>
</dbReference>
<evidence type="ECO:0000313" key="2">
    <source>
        <dbReference type="EMBL" id="PEN11425.1"/>
    </source>
</evidence>
<evidence type="ECO:0000259" key="1">
    <source>
        <dbReference type="Pfam" id="PF12728"/>
    </source>
</evidence>
<dbReference type="InterPro" id="IPR009061">
    <property type="entry name" value="DNA-bd_dom_put_sf"/>
</dbReference>
<dbReference type="GO" id="GO:0003677">
    <property type="term" value="F:DNA binding"/>
    <property type="evidence" value="ECO:0007669"/>
    <property type="project" value="InterPro"/>
</dbReference>
<proteinExistence type="predicted"/>
<protein>
    <recommendedName>
        <fullName evidence="1">Helix-turn-helix domain-containing protein</fullName>
    </recommendedName>
</protein>
<dbReference type="InterPro" id="IPR041657">
    <property type="entry name" value="HTH_17"/>
</dbReference>
<dbReference type="OrthoDB" id="10006925at2"/>
<reference evidence="2 3" key="1">
    <citation type="submission" date="2017-10" db="EMBL/GenBank/DDBJ databases">
        <title>Draft genome of Longibacter Salinarum.</title>
        <authorList>
            <person name="Goh K.M."/>
            <person name="Shamsir M.S."/>
            <person name="Lim S.W."/>
        </authorList>
    </citation>
    <scope>NUCLEOTIDE SEQUENCE [LARGE SCALE GENOMIC DNA]</scope>
    <source>
        <strain evidence="2 3">KCTC 52045</strain>
    </source>
</reference>
<dbReference type="Proteomes" id="UP000220102">
    <property type="component" value="Unassembled WGS sequence"/>
</dbReference>
<comment type="caution">
    <text evidence="2">The sequence shown here is derived from an EMBL/GenBank/DDBJ whole genome shotgun (WGS) entry which is preliminary data.</text>
</comment>
<dbReference type="Pfam" id="PF12728">
    <property type="entry name" value="HTH_17"/>
    <property type="match status" value="1"/>
</dbReference>
<name>A0A2A8CUB0_9BACT</name>
<accession>A0A2A8CUB0</accession>
<dbReference type="EMBL" id="PDEQ01000009">
    <property type="protein sequence ID" value="PEN11425.1"/>
    <property type="molecule type" value="Genomic_DNA"/>
</dbReference>
<dbReference type="NCBIfam" id="TIGR01764">
    <property type="entry name" value="excise"/>
    <property type="match status" value="1"/>
</dbReference>
<gene>
    <name evidence="2" type="ORF">CRI94_15430</name>
</gene>
<keyword evidence="3" id="KW-1185">Reference proteome</keyword>
<dbReference type="AlphaFoldDB" id="A0A2A8CUB0"/>
<dbReference type="SUPFAM" id="SSF46955">
    <property type="entry name" value="Putative DNA-binding domain"/>
    <property type="match status" value="1"/>
</dbReference>